<feature type="transmembrane region" description="Helical" evidence="6">
    <location>
        <begin position="394"/>
        <end position="416"/>
    </location>
</feature>
<feature type="transmembrane region" description="Helical" evidence="6">
    <location>
        <begin position="356"/>
        <end position="374"/>
    </location>
</feature>
<feature type="transmembrane region" description="Helical" evidence="6">
    <location>
        <begin position="532"/>
        <end position="551"/>
    </location>
</feature>
<keyword evidence="3 6" id="KW-1133">Transmembrane helix</keyword>
<organism evidence="7 8">
    <name type="scientific">Cyphellophora attinorum</name>
    <dbReference type="NCBI Taxonomy" id="1664694"/>
    <lineage>
        <taxon>Eukaryota</taxon>
        <taxon>Fungi</taxon>
        <taxon>Dikarya</taxon>
        <taxon>Ascomycota</taxon>
        <taxon>Pezizomycotina</taxon>
        <taxon>Eurotiomycetes</taxon>
        <taxon>Chaetothyriomycetidae</taxon>
        <taxon>Chaetothyriales</taxon>
        <taxon>Cyphellophoraceae</taxon>
        <taxon>Cyphellophora</taxon>
    </lineage>
</organism>
<feature type="transmembrane region" description="Helical" evidence="6">
    <location>
        <begin position="192"/>
        <end position="213"/>
    </location>
</feature>
<sequence>MADNTWPHPFASSNEAVVPAMPTSSSRYPPTEASKYSQEADEDRITPVPPVEQNKDNTATREEEQYKTSEEERKDAATNIVPFATDLERNVESGVYVLDEAAYRLKHGLHPEVVVKKTKDGKKVLIPQPTDSRDDPLNWPRTQKMAILVMLVVNAFTADYAAATGTSAIVAQAEEWQISPDKVNHATAGNTFMLGVGGLVAVWLSAGLVAAAAKSFESYMAARIINGFFCVAATAGGLMWINDVWFFHEHPRKINIWSTAIILSPFLGPQFMAAILSVTGWRVGMWLCFGIIMLGVVTTVAVGEETFYPRHLHADNAPQRKSRLMRLIGVEQCRDHWTTNTFLESGTRLVKTISRLPVLLVCIFYLFDFAWTIANNTTISALIIPTYNFNYRALAAIYAAPVVGALLGLAAGHFLFDLLGAHQARHYNGKTEPEDRLLILCFITPFKVLGFVLIGSTLEDHESYWILAVGWTLHTCTTVITTTAVGAYLIDAYPEASGECAAWLNFARTLGGFIVGYFQLNWVNAQGSEGVFLIEASITAAAFVLAIGLGLRGKKWRRGGTLAFKTC</sequence>
<feature type="transmembrane region" description="Helical" evidence="6">
    <location>
        <begin position="219"/>
        <end position="242"/>
    </location>
</feature>
<gene>
    <name evidence="7" type="ORF">AB675_479</name>
</gene>
<evidence type="ECO:0000256" key="5">
    <source>
        <dbReference type="SAM" id="MobiDB-lite"/>
    </source>
</evidence>
<comment type="subcellular location">
    <subcellularLocation>
        <location evidence="1">Membrane</location>
        <topology evidence="1">Multi-pass membrane protein</topology>
    </subcellularLocation>
</comment>
<dbReference type="PANTHER" id="PTHR23502">
    <property type="entry name" value="MAJOR FACILITATOR SUPERFAMILY"/>
    <property type="match status" value="1"/>
</dbReference>
<evidence type="ECO:0000313" key="7">
    <source>
        <dbReference type="EMBL" id="KPI45407.1"/>
    </source>
</evidence>
<dbReference type="GO" id="GO:0005886">
    <property type="term" value="C:plasma membrane"/>
    <property type="evidence" value="ECO:0007669"/>
    <property type="project" value="TreeGrafter"/>
</dbReference>
<dbReference type="InterPro" id="IPR011701">
    <property type="entry name" value="MFS"/>
</dbReference>
<dbReference type="OrthoDB" id="2533084at2759"/>
<dbReference type="PANTHER" id="PTHR23502:SF187">
    <property type="entry name" value="TRANSPORTER, PUTATIVE (AFU_ORTHOLOGUE AFUA_2G17840)-RELATED"/>
    <property type="match status" value="1"/>
</dbReference>
<protein>
    <recommendedName>
        <fullName evidence="9">Transporter</fullName>
    </recommendedName>
</protein>
<dbReference type="GO" id="GO:0022857">
    <property type="term" value="F:transmembrane transporter activity"/>
    <property type="evidence" value="ECO:0007669"/>
    <property type="project" value="InterPro"/>
</dbReference>
<accession>A0A0N1P4B6</accession>
<reference evidence="7 8" key="1">
    <citation type="submission" date="2015-06" db="EMBL/GenBank/DDBJ databases">
        <title>Draft genome of the ant-associated black yeast Phialophora attae CBS 131958.</title>
        <authorList>
            <person name="Moreno L.F."/>
            <person name="Stielow B.J."/>
            <person name="de Hoog S."/>
            <person name="Vicente V.A."/>
            <person name="Weiss V.A."/>
            <person name="de Vries M."/>
            <person name="Cruz L.M."/>
            <person name="Souza E.M."/>
        </authorList>
    </citation>
    <scope>NUCLEOTIDE SEQUENCE [LARGE SCALE GENOMIC DNA]</scope>
    <source>
        <strain evidence="7 8">CBS 131958</strain>
    </source>
</reference>
<dbReference type="Proteomes" id="UP000038010">
    <property type="component" value="Unassembled WGS sequence"/>
</dbReference>
<dbReference type="AlphaFoldDB" id="A0A0N1P4B6"/>
<keyword evidence="4 6" id="KW-0472">Membrane</keyword>
<dbReference type="GeneID" id="28736832"/>
<dbReference type="Pfam" id="PF07690">
    <property type="entry name" value="MFS_1"/>
    <property type="match status" value="1"/>
</dbReference>
<name>A0A0N1P4B6_9EURO</name>
<feature type="transmembrane region" description="Helical" evidence="6">
    <location>
        <begin position="254"/>
        <end position="277"/>
    </location>
</feature>
<dbReference type="STRING" id="1664694.A0A0N1P4B6"/>
<keyword evidence="8" id="KW-1185">Reference proteome</keyword>
<feature type="transmembrane region" description="Helical" evidence="6">
    <location>
        <begin position="283"/>
        <end position="303"/>
    </location>
</feature>
<evidence type="ECO:0000256" key="3">
    <source>
        <dbReference type="ARBA" id="ARBA00022989"/>
    </source>
</evidence>
<feature type="compositionally biased region" description="Basic and acidic residues" evidence="5">
    <location>
        <begin position="53"/>
        <end position="75"/>
    </location>
</feature>
<evidence type="ECO:0000256" key="2">
    <source>
        <dbReference type="ARBA" id="ARBA00022692"/>
    </source>
</evidence>
<evidence type="ECO:0000313" key="8">
    <source>
        <dbReference type="Proteomes" id="UP000038010"/>
    </source>
</evidence>
<dbReference type="EMBL" id="LFJN01000001">
    <property type="protein sequence ID" value="KPI45407.1"/>
    <property type="molecule type" value="Genomic_DNA"/>
</dbReference>
<keyword evidence="2 6" id="KW-0812">Transmembrane</keyword>
<feature type="region of interest" description="Disordered" evidence="5">
    <location>
        <begin position="1"/>
        <end position="75"/>
    </location>
</feature>
<dbReference type="Gene3D" id="1.20.1250.20">
    <property type="entry name" value="MFS general substrate transporter like domains"/>
    <property type="match status" value="1"/>
</dbReference>
<dbReference type="SUPFAM" id="SSF103473">
    <property type="entry name" value="MFS general substrate transporter"/>
    <property type="match status" value="1"/>
</dbReference>
<dbReference type="RefSeq" id="XP_018005370.1">
    <property type="nucleotide sequence ID" value="XM_018144964.1"/>
</dbReference>
<feature type="transmembrane region" description="Helical" evidence="6">
    <location>
        <begin position="437"/>
        <end position="458"/>
    </location>
</feature>
<dbReference type="InterPro" id="IPR036259">
    <property type="entry name" value="MFS_trans_sf"/>
</dbReference>
<evidence type="ECO:0000256" key="4">
    <source>
        <dbReference type="ARBA" id="ARBA00023136"/>
    </source>
</evidence>
<evidence type="ECO:0000256" key="6">
    <source>
        <dbReference type="SAM" id="Phobius"/>
    </source>
</evidence>
<feature type="transmembrane region" description="Helical" evidence="6">
    <location>
        <begin position="464"/>
        <end position="490"/>
    </location>
</feature>
<evidence type="ECO:0000256" key="1">
    <source>
        <dbReference type="ARBA" id="ARBA00004141"/>
    </source>
</evidence>
<dbReference type="VEuPathDB" id="FungiDB:AB675_479"/>
<comment type="caution">
    <text evidence="7">The sequence shown here is derived from an EMBL/GenBank/DDBJ whole genome shotgun (WGS) entry which is preliminary data.</text>
</comment>
<proteinExistence type="predicted"/>
<evidence type="ECO:0008006" key="9">
    <source>
        <dbReference type="Google" id="ProtNLM"/>
    </source>
</evidence>